<keyword evidence="10" id="KW-1185">Reference proteome</keyword>
<dbReference type="PROSITE" id="PS50928">
    <property type="entry name" value="ABC_TM1"/>
    <property type="match status" value="1"/>
</dbReference>
<dbReference type="Gene3D" id="1.10.3720.10">
    <property type="entry name" value="MetI-like"/>
    <property type="match status" value="1"/>
</dbReference>
<dbReference type="InterPro" id="IPR000515">
    <property type="entry name" value="MetI-like"/>
</dbReference>
<keyword evidence="5 7" id="KW-1133">Transmembrane helix</keyword>
<dbReference type="Proteomes" id="UP001304650">
    <property type="component" value="Chromosome"/>
</dbReference>
<gene>
    <name evidence="9" type="ORF">MJB10_07605</name>
</gene>
<keyword evidence="3" id="KW-1003">Cell membrane</keyword>
<dbReference type="RefSeq" id="WP_314803149.1">
    <property type="nucleotide sequence ID" value="NZ_CP130319.1"/>
</dbReference>
<feature type="transmembrane region" description="Helical" evidence="7">
    <location>
        <begin position="183"/>
        <end position="205"/>
    </location>
</feature>
<reference evidence="9" key="1">
    <citation type="submission" date="2022-02" db="EMBL/GenBank/DDBJ databases">
        <title>Paenibacillus sp. MBLB1832 Whole Genome Shotgun Sequencing.</title>
        <authorList>
            <person name="Hwang C.Y."/>
            <person name="Cho E.-S."/>
            <person name="Seo M.-J."/>
        </authorList>
    </citation>
    <scope>NUCLEOTIDE SEQUENCE</scope>
    <source>
        <strain evidence="9">MBLB1832</strain>
    </source>
</reference>
<protein>
    <submittedName>
        <fullName evidence="9">Carbohydrate ABC transporter permease</fullName>
    </submittedName>
</protein>
<evidence type="ECO:0000313" key="9">
    <source>
        <dbReference type="EMBL" id="WNR45954.1"/>
    </source>
</evidence>
<sequence>MRVHKSFAEQLFNIGNIAVMCLVCMTIIYPFWQQVVLSFSRPEDAQLIGLHLYTTHPTLDSFRRIFMGSTIYKAYYWTIVRTVLGTILTVGVTTMMAYPLAKVYLLGRKFWMWIVVFTMFFSGGLVPTYLLVKNLHLTNTIWSLVLPGLVSAWNIIIIRNFYYSIPDELEESARMDGAHDMYIFVRIIFPLSAPVIATVTLWTLVGNWNAWFDALMYITNNKIKVLQIVLREVLNDANQMSGANPSDVAELAGQQYTPESIKAAILMVVILPIVCVYPFLQKYFVKGIMVGAVKG</sequence>
<feature type="transmembrane region" description="Helical" evidence="7">
    <location>
        <begin position="261"/>
        <end position="280"/>
    </location>
</feature>
<evidence type="ECO:0000256" key="6">
    <source>
        <dbReference type="ARBA" id="ARBA00023136"/>
    </source>
</evidence>
<dbReference type="CDD" id="cd06261">
    <property type="entry name" value="TM_PBP2"/>
    <property type="match status" value="1"/>
</dbReference>
<evidence type="ECO:0000256" key="1">
    <source>
        <dbReference type="ARBA" id="ARBA00004651"/>
    </source>
</evidence>
<dbReference type="AlphaFoldDB" id="A0AA96LTU1"/>
<feature type="transmembrane region" description="Helical" evidence="7">
    <location>
        <begin position="12"/>
        <end position="32"/>
    </location>
</feature>
<feature type="domain" description="ABC transmembrane type-1" evidence="8">
    <location>
        <begin position="75"/>
        <end position="277"/>
    </location>
</feature>
<dbReference type="InterPro" id="IPR035906">
    <property type="entry name" value="MetI-like_sf"/>
</dbReference>
<evidence type="ECO:0000313" key="10">
    <source>
        <dbReference type="Proteomes" id="UP001304650"/>
    </source>
</evidence>
<keyword evidence="2 7" id="KW-0813">Transport</keyword>
<accession>A0AA96LTU1</accession>
<evidence type="ECO:0000256" key="2">
    <source>
        <dbReference type="ARBA" id="ARBA00022448"/>
    </source>
</evidence>
<dbReference type="EMBL" id="CP130319">
    <property type="protein sequence ID" value="WNR45954.1"/>
    <property type="molecule type" value="Genomic_DNA"/>
</dbReference>
<keyword evidence="4 7" id="KW-0812">Transmembrane</keyword>
<dbReference type="PANTHER" id="PTHR43744:SF9">
    <property type="entry name" value="POLYGALACTURONAN_RHAMNOGALACTURONAN TRANSPORT SYSTEM PERMEASE PROTEIN YTCP"/>
    <property type="match status" value="1"/>
</dbReference>
<evidence type="ECO:0000259" key="8">
    <source>
        <dbReference type="PROSITE" id="PS50928"/>
    </source>
</evidence>
<comment type="subcellular location">
    <subcellularLocation>
        <location evidence="1 7">Cell membrane</location>
        <topology evidence="1 7">Multi-pass membrane protein</topology>
    </subcellularLocation>
</comment>
<evidence type="ECO:0000256" key="7">
    <source>
        <dbReference type="RuleBase" id="RU363032"/>
    </source>
</evidence>
<feature type="transmembrane region" description="Helical" evidence="7">
    <location>
        <begin position="74"/>
        <end position="98"/>
    </location>
</feature>
<proteinExistence type="inferred from homology"/>
<dbReference type="KEGG" id="proo:MJB10_07605"/>
<evidence type="ECO:0000256" key="4">
    <source>
        <dbReference type="ARBA" id="ARBA00022692"/>
    </source>
</evidence>
<evidence type="ECO:0000256" key="5">
    <source>
        <dbReference type="ARBA" id="ARBA00022989"/>
    </source>
</evidence>
<name>A0AA96LTU1_9BACL</name>
<feature type="transmembrane region" description="Helical" evidence="7">
    <location>
        <begin position="144"/>
        <end position="162"/>
    </location>
</feature>
<comment type="similarity">
    <text evidence="7">Belongs to the binding-protein-dependent transport system permease family.</text>
</comment>
<dbReference type="GO" id="GO:0005886">
    <property type="term" value="C:plasma membrane"/>
    <property type="evidence" value="ECO:0007669"/>
    <property type="project" value="UniProtKB-SubCell"/>
</dbReference>
<dbReference type="SUPFAM" id="SSF161098">
    <property type="entry name" value="MetI-like"/>
    <property type="match status" value="1"/>
</dbReference>
<dbReference type="GO" id="GO:0055085">
    <property type="term" value="P:transmembrane transport"/>
    <property type="evidence" value="ECO:0007669"/>
    <property type="project" value="InterPro"/>
</dbReference>
<feature type="transmembrane region" description="Helical" evidence="7">
    <location>
        <begin position="110"/>
        <end position="132"/>
    </location>
</feature>
<organism evidence="9 10">
    <name type="scientific">Paenibacillus roseopurpureus</name>
    <dbReference type="NCBI Taxonomy" id="2918901"/>
    <lineage>
        <taxon>Bacteria</taxon>
        <taxon>Bacillati</taxon>
        <taxon>Bacillota</taxon>
        <taxon>Bacilli</taxon>
        <taxon>Bacillales</taxon>
        <taxon>Paenibacillaceae</taxon>
        <taxon>Paenibacillus</taxon>
    </lineage>
</organism>
<dbReference type="PANTHER" id="PTHR43744">
    <property type="entry name" value="ABC TRANSPORTER PERMEASE PROTEIN MG189-RELATED-RELATED"/>
    <property type="match status" value="1"/>
</dbReference>
<keyword evidence="6 7" id="KW-0472">Membrane</keyword>
<evidence type="ECO:0000256" key="3">
    <source>
        <dbReference type="ARBA" id="ARBA00022475"/>
    </source>
</evidence>
<dbReference type="Pfam" id="PF00528">
    <property type="entry name" value="BPD_transp_1"/>
    <property type="match status" value="1"/>
</dbReference>